<dbReference type="SUPFAM" id="SSF51419">
    <property type="entry name" value="PLP-binding barrel"/>
    <property type="match status" value="1"/>
</dbReference>
<name>A0A1B9AJ70_9BACI</name>
<sequence>MEGRSFNVKVAEKLQDIQSQIQAACQKAGRQPDEVKIIAVTKYVSVERAQEALEAGLIHLGENRDEGLLEKWDKLTGEPVWHFIGSLQSRKVKNIIDKVSYIHSLDRLSLANEIDKRAGKPINCFVQVNVSGEESKHGLSPEEVVSFVEQLAKYEKIVICGLMTMAPLTDNEDLLRSCFKQLKQLQKEVQSKRLPHAPCTELSMGMSNDYQIAIEEGATMVRIGTALVGE</sequence>
<dbReference type="InterPro" id="IPR029066">
    <property type="entry name" value="PLP-binding_barrel"/>
</dbReference>
<dbReference type="EMBL" id="MAYT01000028">
    <property type="protein sequence ID" value="OCA83904.1"/>
    <property type="molecule type" value="Genomic_DNA"/>
</dbReference>
<evidence type="ECO:0000256" key="3">
    <source>
        <dbReference type="PIRSR" id="PIRSR004848-1"/>
    </source>
</evidence>
<comment type="similarity">
    <text evidence="2 4">Belongs to the pyridoxal phosphate-binding protein YggS/PROSC family.</text>
</comment>
<comment type="cofactor">
    <cofactor evidence="3">
        <name>pyridoxal 5'-phosphate</name>
        <dbReference type="ChEBI" id="CHEBI:597326"/>
    </cofactor>
</comment>
<dbReference type="Proteomes" id="UP000092578">
    <property type="component" value="Unassembled WGS sequence"/>
</dbReference>
<dbReference type="NCBIfam" id="TIGR00044">
    <property type="entry name" value="YggS family pyridoxal phosphate-dependent enzyme"/>
    <property type="match status" value="1"/>
</dbReference>
<dbReference type="InterPro" id="IPR001608">
    <property type="entry name" value="Ala_racemase_N"/>
</dbReference>
<keyword evidence="7" id="KW-1185">Reference proteome</keyword>
<reference evidence="7" key="1">
    <citation type="submission" date="2016-05" db="EMBL/GenBank/DDBJ databases">
        <authorList>
            <person name="Liu B."/>
            <person name="Wang J."/>
            <person name="Zhu Y."/>
            <person name="Liu G."/>
            <person name="Chen Q."/>
            <person name="Chen Z."/>
            <person name="Lan J."/>
            <person name="Che J."/>
            <person name="Ge C."/>
            <person name="Shi H."/>
            <person name="Pan Z."/>
            <person name="Liu X."/>
        </authorList>
    </citation>
    <scope>NUCLEOTIDE SEQUENCE [LARGE SCALE GENOMIC DNA]</scope>
    <source>
        <strain evidence="7">FJAT-27215</strain>
    </source>
</reference>
<dbReference type="PANTHER" id="PTHR10146">
    <property type="entry name" value="PROLINE SYNTHETASE CO-TRANSCRIBED BACTERIAL HOMOLOG PROTEIN"/>
    <property type="match status" value="1"/>
</dbReference>
<comment type="function">
    <text evidence="2">Pyridoxal 5'-phosphate (PLP)-binding protein, which is involved in PLP homeostasis.</text>
</comment>
<feature type="domain" description="Alanine racemase N-terminal" evidence="5">
    <location>
        <begin position="14"/>
        <end position="229"/>
    </location>
</feature>
<dbReference type="PIRSF" id="PIRSF004848">
    <property type="entry name" value="YBL036c_PLPDEIII"/>
    <property type="match status" value="1"/>
</dbReference>
<dbReference type="Gene3D" id="3.20.20.10">
    <property type="entry name" value="Alanine racemase"/>
    <property type="match status" value="1"/>
</dbReference>
<feature type="modified residue" description="N6-(pyridoxal phosphate)lysine" evidence="2 3">
    <location>
        <position position="42"/>
    </location>
</feature>
<organism evidence="6 7">
    <name type="scientific">Pseudobacillus wudalianchiensis</name>
    <dbReference type="NCBI Taxonomy" id="1743143"/>
    <lineage>
        <taxon>Bacteria</taxon>
        <taxon>Bacillati</taxon>
        <taxon>Bacillota</taxon>
        <taxon>Bacilli</taxon>
        <taxon>Bacillales</taxon>
        <taxon>Bacillaceae</taxon>
        <taxon>Pseudobacillus</taxon>
    </lineage>
</organism>
<dbReference type="Pfam" id="PF01168">
    <property type="entry name" value="Ala_racemase_N"/>
    <property type="match status" value="1"/>
</dbReference>
<dbReference type="HAMAP" id="MF_02087">
    <property type="entry name" value="PLP_homeostasis"/>
    <property type="match status" value="1"/>
</dbReference>
<evidence type="ECO:0000313" key="6">
    <source>
        <dbReference type="EMBL" id="OCA83904.1"/>
    </source>
</evidence>
<dbReference type="InterPro" id="IPR011078">
    <property type="entry name" value="PyrdxlP_homeostasis"/>
</dbReference>
<dbReference type="GO" id="GO:0030170">
    <property type="term" value="F:pyridoxal phosphate binding"/>
    <property type="evidence" value="ECO:0007669"/>
    <property type="project" value="UniProtKB-UniRule"/>
</dbReference>
<evidence type="ECO:0000256" key="1">
    <source>
        <dbReference type="ARBA" id="ARBA00022898"/>
    </source>
</evidence>
<dbReference type="PANTHER" id="PTHR10146:SF14">
    <property type="entry name" value="PYRIDOXAL PHOSPHATE HOMEOSTASIS PROTEIN"/>
    <property type="match status" value="1"/>
</dbReference>
<dbReference type="FunFam" id="3.20.20.10:FF:000011">
    <property type="entry name" value="Pyridoxal phosphate homeostasis protein"/>
    <property type="match status" value="1"/>
</dbReference>
<proteinExistence type="inferred from homology"/>
<dbReference type="PROSITE" id="PS01211">
    <property type="entry name" value="UPF0001"/>
    <property type="match status" value="1"/>
</dbReference>
<accession>A0A1B9AJ70</accession>
<evidence type="ECO:0000259" key="5">
    <source>
        <dbReference type="Pfam" id="PF01168"/>
    </source>
</evidence>
<gene>
    <name evidence="6" type="ORF">A8F95_13075</name>
</gene>
<evidence type="ECO:0000256" key="4">
    <source>
        <dbReference type="RuleBase" id="RU004514"/>
    </source>
</evidence>
<dbReference type="CDD" id="cd00635">
    <property type="entry name" value="PLPDE_III_YBL036c_like"/>
    <property type="match status" value="1"/>
</dbReference>
<comment type="caution">
    <text evidence="6">The sequence shown here is derived from an EMBL/GenBank/DDBJ whole genome shotgun (WGS) entry which is preliminary data.</text>
</comment>
<evidence type="ECO:0000313" key="7">
    <source>
        <dbReference type="Proteomes" id="UP000092578"/>
    </source>
</evidence>
<keyword evidence="1 2" id="KW-0663">Pyridoxal phosphate</keyword>
<evidence type="ECO:0000256" key="2">
    <source>
        <dbReference type="HAMAP-Rule" id="MF_02087"/>
    </source>
</evidence>
<dbReference type="AlphaFoldDB" id="A0A1B9AJ70"/>
<protein>
    <recommendedName>
        <fullName evidence="2">Pyridoxal phosphate homeostasis protein</fullName>
        <shortName evidence="2">PLP homeostasis protein</shortName>
    </recommendedName>
</protein>